<evidence type="ECO:0000313" key="1">
    <source>
        <dbReference type="EMBL" id="TJZ52915.1"/>
    </source>
</evidence>
<reference evidence="1 2" key="1">
    <citation type="submission" date="2019-04" db="EMBL/GenBank/DDBJ databases">
        <title>Streptomyces piniterrae sp. nov., a heliquinomycin-producing actinomycete isolated from rhizosphere soil of Pinus yunnanensis.</title>
        <authorList>
            <person name="Zhuang X."/>
            <person name="Zhao J."/>
        </authorList>
    </citation>
    <scope>NUCLEOTIDE SEQUENCE [LARGE SCALE GENOMIC DNA]</scope>
    <source>
        <strain evidence="2">jys28</strain>
    </source>
</reference>
<sequence length="71" mass="7611">MSSVNEHQWTDPVEAAESLRTALSSVGIVLPSLAADAASPELRLVDLGRVRAEVAVELADAIRRDGDRSNR</sequence>
<name>A0A4U0NFL0_9ACTN</name>
<organism evidence="1 2">
    <name type="scientific">Streptomyces piniterrae</name>
    <dbReference type="NCBI Taxonomy" id="2571125"/>
    <lineage>
        <taxon>Bacteria</taxon>
        <taxon>Bacillati</taxon>
        <taxon>Actinomycetota</taxon>
        <taxon>Actinomycetes</taxon>
        <taxon>Kitasatosporales</taxon>
        <taxon>Streptomycetaceae</taxon>
        <taxon>Streptomyces</taxon>
    </lineage>
</organism>
<dbReference type="RefSeq" id="WP_136740927.1">
    <property type="nucleotide sequence ID" value="NZ_SUMB01000005.1"/>
</dbReference>
<keyword evidence="2" id="KW-1185">Reference proteome</keyword>
<comment type="caution">
    <text evidence="1">The sequence shown here is derived from an EMBL/GenBank/DDBJ whole genome shotgun (WGS) entry which is preliminary data.</text>
</comment>
<accession>A0A4U0NFL0</accession>
<gene>
    <name evidence="1" type="ORF">FCH28_17235</name>
</gene>
<dbReference type="Proteomes" id="UP000308697">
    <property type="component" value="Unassembled WGS sequence"/>
</dbReference>
<dbReference type="EMBL" id="SUMB01000005">
    <property type="protein sequence ID" value="TJZ52915.1"/>
    <property type="molecule type" value="Genomic_DNA"/>
</dbReference>
<protein>
    <submittedName>
        <fullName evidence="1">Uncharacterized protein</fullName>
    </submittedName>
</protein>
<dbReference type="OrthoDB" id="4297040at2"/>
<dbReference type="AlphaFoldDB" id="A0A4U0NFL0"/>
<evidence type="ECO:0000313" key="2">
    <source>
        <dbReference type="Proteomes" id="UP000308697"/>
    </source>
</evidence>
<proteinExistence type="predicted"/>